<dbReference type="EMBL" id="CP012074">
    <property type="protein sequence ID" value="AKU69673.1"/>
    <property type="molecule type" value="Genomic_DNA"/>
</dbReference>
<dbReference type="AlphaFoldDB" id="A0A0K1NLC4"/>
<dbReference type="Proteomes" id="UP000060345">
    <property type="component" value="Chromosome 1"/>
</dbReference>
<dbReference type="Pfam" id="PF13505">
    <property type="entry name" value="OMP_b-brl"/>
    <property type="match status" value="1"/>
</dbReference>
<accession>A0A0K1NLC4</accession>
<dbReference type="OrthoDB" id="1011633at2"/>
<evidence type="ECO:0000313" key="7">
    <source>
        <dbReference type="Proteomes" id="UP000682005"/>
    </source>
</evidence>
<dbReference type="InterPro" id="IPR027385">
    <property type="entry name" value="Beta-barrel_OMP"/>
</dbReference>
<reference evidence="5 7" key="2">
    <citation type="submission" date="2021-03" db="EMBL/GenBank/DDBJ databases">
        <title>Human Oral Microbial Genomes.</title>
        <authorList>
            <person name="Johnston C.D."/>
            <person name="Chen T."/>
            <person name="Dewhirst F.E."/>
        </authorList>
    </citation>
    <scope>NUCLEOTIDE SEQUENCE [LARGE SCALE GENOMIC DNA]</scope>
    <source>
        <strain evidence="5 7">W1435</strain>
    </source>
</reference>
<evidence type="ECO:0000313" key="4">
    <source>
        <dbReference type="EMBL" id="AKU69673.1"/>
    </source>
</evidence>
<keyword evidence="7" id="KW-1185">Reference proteome</keyword>
<dbReference type="STRING" id="1236517.ADJ77_05030"/>
<reference evidence="4 6" key="1">
    <citation type="submission" date="2015-07" db="EMBL/GenBank/DDBJ databases">
        <authorList>
            <person name="Noorani M."/>
        </authorList>
    </citation>
    <scope>NUCLEOTIDE SEQUENCE [LARGE SCALE GENOMIC DNA]</scope>
    <source>
        <strain evidence="4 6">W1435</strain>
    </source>
</reference>
<evidence type="ECO:0000259" key="3">
    <source>
        <dbReference type="Pfam" id="PF13505"/>
    </source>
</evidence>
<feature type="chain" id="PRO_5044544625" evidence="2">
    <location>
        <begin position="23"/>
        <end position="209"/>
    </location>
</feature>
<gene>
    <name evidence="4" type="ORF">ADJ77_05030</name>
    <name evidence="5" type="ORF">J5A51_12125</name>
</gene>
<feature type="domain" description="Outer membrane protein beta-barrel" evidence="3">
    <location>
        <begin position="8"/>
        <end position="209"/>
    </location>
</feature>
<dbReference type="RefSeq" id="WP_025078255.1">
    <property type="nucleotide sequence ID" value="NZ_BAKO01000011.1"/>
</dbReference>
<protein>
    <submittedName>
        <fullName evidence="5">Porin family protein</fullName>
    </submittedName>
</protein>
<evidence type="ECO:0000256" key="2">
    <source>
        <dbReference type="SAM" id="SignalP"/>
    </source>
</evidence>
<keyword evidence="1 2" id="KW-0732">Signal</keyword>
<proteinExistence type="predicted"/>
<dbReference type="EMBL" id="CP072370">
    <property type="protein sequence ID" value="QUB86805.1"/>
    <property type="molecule type" value="Genomic_DNA"/>
</dbReference>
<evidence type="ECO:0000256" key="1">
    <source>
        <dbReference type="ARBA" id="ARBA00022729"/>
    </source>
</evidence>
<evidence type="ECO:0000313" key="5">
    <source>
        <dbReference type="EMBL" id="QUB86805.1"/>
    </source>
</evidence>
<evidence type="ECO:0000313" key="6">
    <source>
        <dbReference type="Proteomes" id="UP000060345"/>
    </source>
</evidence>
<dbReference type="KEGG" id="pfus:ADJ77_05030"/>
<sequence>MKKVFSLALLALTVFFSIPAHADEPLKIGVKAGLNVSDFHFSSEVFDKSNQIGWFIGPTVKFTLPIVGLGMDASVLYDYRSAKLNYATVEQTVKQQQLSIPVNLRYSIGLGGTANIFFFGGPQIAFNVGDKDYQWNKSSNYALKNSNFSVNLGFGVTALRHLQVSANYNIACGNTADVTWKTATDAATSIFHKKSSRNSSWQLGIAYFF</sequence>
<dbReference type="Proteomes" id="UP000682005">
    <property type="component" value="Chromosome 1"/>
</dbReference>
<dbReference type="eggNOG" id="COG3637">
    <property type="taxonomic scope" value="Bacteria"/>
</dbReference>
<feature type="signal peptide" evidence="2">
    <location>
        <begin position="1"/>
        <end position="22"/>
    </location>
</feature>
<name>A0A0K1NLC4_9BACT</name>
<organism evidence="4 6">
    <name type="scientific">Prevotella fusca JCM 17724</name>
    <dbReference type="NCBI Taxonomy" id="1236517"/>
    <lineage>
        <taxon>Bacteria</taxon>
        <taxon>Pseudomonadati</taxon>
        <taxon>Bacteroidota</taxon>
        <taxon>Bacteroidia</taxon>
        <taxon>Bacteroidales</taxon>
        <taxon>Prevotellaceae</taxon>
        <taxon>Prevotella</taxon>
    </lineage>
</organism>